<keyword evidence="2" id="KW-0175">Coiled coil</keyword>
<gene>
    <name evidence="4" type="ORF">METZ01_LOCUS97052</name>
</gene>
<proteinExistence type="predicted"/>
<dbReference type="InterPro" id="IPR007055">
    <property type="entry name" value="BON_dom"/>
</dbReference>
<dbReference type="PROSITE" id="PS51257">
    <property type="entry name" value="PROKAR_LIPOPROTEIN"/>
    <property type="match status" value="1"/>
</dbReference>
<dbReference type="SMART" id="SM00749">
    <property type="entry name" value="BON"/>
    <property type="match status" value="1"/>
</dbReference>
<keyword evidence="1" id="KW-0732">Signal</keyword>
<evidence type="ECO:0000256" key="1">
    <source>
        <dbReference type="ARBA" id="ARBA00022729"/>
    </source>
</evidence>
<sequence>MKKLIFLLALLITSLLLSSCSPIVQGATAVSAFASVSSDRRSAGEIIDDKALYMRLGNIIRDDEMLENAHLKFIVYGKTAVVAGEVPSEEAKDYLAKQLKQNAPKMKQLINEAAIMPAIGYFSRAKDNIITLQIETLFQDQEVFHPTHVKVMTERQIVYLMGSVTKREAEHATNQAAKAKNIDKVVKLFDYLSARPAEEVERENKEKADAERKAALEAKKTELEAAQKELQKQLDELYTN</sequence>
<dbReference type="EMBL" id="UINC01009886">
    <property type="protein sequence ID" value="SVA44198.1"/>
    <property type="molecule type" value="Genomic_DNA"/>
</dbReference>
<reference evidence="4" key="1">
    <citation type="submission" date="2018-05" db="EMBL/GenBank/DDBJ databases">
        <authorList>
            <person name="Lanie J.A."/>
            <person name="Ng W.-L."/>
            <person name="Kazmierczak K.M."/>
            <person name="Andrzejewski T.M."/>
            <person name="Davidsen T.M."/>
            <person name="Wayne K.J."/>
            <person name="Tettelin H."/>
            <person name="Glass J.I."/>
            <person name="Rusch D."/>
            <person name="Podicherti R."/>
            <person name="Tsui H.-C.T."/>
            <person name="Winkler M.E."/>
        </authorList>
    </citation>
    <scope>NUCLEOTIDE SEQUENCE</scope>
</reference>
<dbReference type="PANTHER" id="PTHR34606">
    <property type="entry name" value="BON DOMAIN-CONTAINING PROTEIN"/>
    <property type="match status" value="1"/>
</dbReference>
<organism evidence="4">
    <name type="scientific">marine metagenome</name>
    <dbReference type="NCBI Taxonomy" id="408172"/>
    <lineage>
        <taxon>unclassified sequences</taxon>
        <taxon>metagenomes</taxon>
        <taxon>ecological metagenomes</taxon>
    </lineage>
</organism>
<evidence type="ECO:0000259" key="3">
    <source>
        <dbReference type="SMART" id="SM00749"/>
    </source>
</evidence>
<feature type="domain" description="Transport-associated and nodulation" evidence="3">
    <location>
        <begin position="131"/>
        <end position="194"/>
    </location>
</feature>
<dbReference type="InterPro" id="IPR014004">
    <property type="entry name" value="Transpt-assoc_nodulatn_dom_bac"/>
</dbReference>
<evidence type="ECO:0000256" key="2">
    <source>
        <dbReference type="SAM" id="Coils"/>
    </source>
</evidence>
<dbReference type="Pfam" id="PF04972">
    <property type="entry name" value="BON"/>
    <property type="match status" value="1"/>
</dbReference>
<evidence type="ECO:0000313" key="4">
    <source>
        <dbReference type="EMBL" id="SVA44198.1"/>
    </source>
</evidence>
<protein>
    <recommendedName>
        <fullName evidence="3">Transport-associated and nodulation domain-containing protein</fullName>
    </recommendedName>
</protein>
<feature type="coiled-coil region" evidence="2">
    <location>
        <begin position="200"/>
        <end position="240"/>
    </location>
</feature>
<dbReference type="PANTHER" id="PTHR34606:SF4">
    <property type="entry name" value="OUTER MEMBRANE LIPOPROTEIN DOLP"/>
    <property type="match status" value="1"/>
</dbReference>
<dbReference type="AlphaFoldDB" id="A0A381VWQ0"/>
<dbReference type="InterPro" id="IPR051686">
    <property type="entry name" value="Lipoprotein_DolP"/>
</dbReference>
<name>A0A381VWQ0_9ZZZZ</name>
<accession>A0A381VWQ0</accession>